<keyword evidence="4 7" id="KW-0479">Metal-binding</keyword>
<protein>
    <recommendedName>
        <fullName evidence="7">Hydroxyacylglutathione hydrolase</fullName>
        <ecNumber evidence="7">3.1.2.6</ecNumber>
    </recommendedName>
    <alternativeName>
        <fullName evidence="7">Glyoxalase II</fullName>
        <shortName evidence="7">Glx II</shortName>
    </alternativeName>
</protein>
<keyword evidence="5 7" id="KW-0378">Hydrolase</keyword>
<gene>
    <name evidence="7" type="primary">gloB</name>
    <name evidence="9" type="ORF">A8C75_07930</name>
</gene>
<dbReference type="SMART" id="SM00849">
    <property type="entry name" value="Lactamase_B"/>
    <property type="match status" value="1"/>
</dbReference>
<evidence type="ECO:0000313" key="9">
    <source>
        <dbReference type="EMBL" id="ANG62424.1"/>
    </source>
</evidence>
<dbReference type="GO" id="GO:0019243">
    <property type="term" value="P:methylglyoxal catabolic process to D-lactate via S-lactoyl-glutathione"/>
    <property type="evidence" value="ECO:0007669"/>
    <property type="project" value="UniProtKB-UniRule"/>
</dbReference>
<comment type="function">
    <text evidence="7">Thiolesterase that catalyzes the hydrolysis of S-D-lactoyl-glutathione to form glutathione and D-lactic acid.</text>
</comment>
<dbReference type="InterPro" id="IPR050110">
    <property type="entry name" value="Glyoxalase_II_hydrolase"/>
</dbReference>
<evidence type="ECO:0000259" key="8">
    <source>
        <dbReference type="SMART" id="SM00849"/>
    </source>
</evidence>
<feature type="binding site" evidence="7">
    <location>
        <position position="60"/>
    </location>
    <ligand>
        <name>Zn(2+)</name>
        <dbReference type="ChEBI" id="CHEBI:29105"/>
        <label>2</label>
    </ligand>
</feature>
<feature type="binding site" evidence="7">
    <location>
        <position position="135"/>
    </location>
    <ligand>
        <name>Zn(2+)</name>
        <dbReference type="ChEBI" id="CHEBI:29105"/>
        <label>1</label>
    </ligand>
</feature>
<proteinExistence type="inferred from homology"/>
<comment type="cofactor">
    <cofactor evidence="7">
        <name>Zn(2+)</name>
        <dbReference type="ChEBI" id="CHEBI:29105"/>
    </cofactor>
    <text evidence="7">Binds 2 Zn(2+) ions per subunit.</text>
</comment>
<dbReference type="NCBIfam" id="TIGR03413">
    <property type="entry name" value="GSH_gloB"/>
    <property type="match status" value="1"/>
</dbReference>
<dbReference type="GO" id="GO:0046872">
    <property type="term" value="F:metal ion binding"/>
    <property type="evidence" value="ECO:0007669"/>
    <property type="project" value="UniProtKB-KW"/>
</dbReference>
<keyword evidence="6 7" id="KW-0862">Zinc</keyword>
<keyword evidence="10" id="KW-1185">Reference proteome</keyword>
<evidence type="ECO:0000313" key="10">
    <source>
        <dbReference type="Proteomes" id="UP000078070"/>
    </source>
</evidence>
<evidence type="ECO:0000256" key="5">
    <source>
        <dbReference type="ARBA" id="ARBA00022801"/>
    </source>
</evidence>
<dbReference type="KEGG" id="mars:A8C75_07930"/>
<reference evidence="9 10" key="2">
    <citation type="journal article" date="2018" name="Int. J. Syst. Evol. Microbiol.">
        <title>Marinobacterium aestuarii sp. nov., a benzene-degrading marine bacterium isolated from estuary sediment.</title>
        <authorList>
            <person name="Bae S.S."/>
            <person name="Jung J."/>
            <person name="Chung D."/>
            <person name="Baek K."/>
        </authorList>
    </citation>
    <scope>NUCLEOTIDE SEQUENCE [LARGE SCALE GENOMIC DNA]</scope>
    <source>
        <strain evidence="9 10">ST58-10</strain>
    </source>
</reference>
<name>A0A1A9EWA2_9GAMM</name>
<dbReference type="EC" id="3.1.2.6" evidence="7"/>
<comment type="catalytic activity">
    <reaction evidence="1 7">
        <text>an S-(2-hydroxyacyl)glutathione + H2O = a 2-hydroxy carboxylate + glutathione + H(+)</text>
        <dbReference type="Rhea" id="RHEA:21864"/>
        <dbReference type="ChEBI" id="CHEBI:15377"/>
        <dbReference type="ChEBI" id="CHEBI:15378"/>
        <dbReference type="ChEBI" id="CHEBI:57925"/>
        <dbReference type="ChEBI" id="CHEBI:58896"/>
        <dbReference type="ChEBI" id="CHEBI:71261"/>
        <dbReference type="EC" id="3.1.2.6"/>
    </reaction>
</comment>
<sequence length="261" mass="28585">MFQVTPIPAFNDNYIWLLADAQSNRVAVVDPGDAAPVLKYLQQNNLTLAAILITHHHQDHTGGVADLLQAFSVPVYGPRPSPFGGIDQPLQDSDSLELFGQTLQIREIPAHTLDHISYYCAPRTDGETPQLFCGDTLFLAGCGRLFEGNAHQLQQAMDYFACLPDATEVYCTHEYSLANLAFAAAVEPDNAHIQAAIKECKTLRAKGEPTLPSHIGTEKKINPFMRTHTESVSASASLHAGSTLDTPVDIMAAIRQWKNQY</sequence>
<accession>A0A1A9EWA2</accession>
<evidence type="ECO:0000256" key="3">
    <source>
        <dbReference type="ARBA" id="ARBA00006759"/>
    </source>
</evidence>
<evidence type="ECO:0000256" key="1">
    <source>
        <dbReference type="ARBA" id="ARBA00001623"/>
    </source>
</evidence>
<dbReference type="Pfam" id="PF00753">
    <property type="entry name" value="Lactamase_B"/>
    <property type="match status" value="1"/>
</dbReference>
<dbReference type="InterPro" id="IPR036866">
    <property type="entry name" value="RibonucZ/Hydroxyglut_hydro"/>
</dbReference>
<dbReference type="Gene3D" id="3.60.15.10">
    <property type="entry name" value="Ribonuclease Z/Hydroxyacylglutathione hydrolase-like"/>
    <property type="match status" value="1"/>
</dbReference>
<evidence type="ECO:0000256" key="4">
    <source>
        <dbReference type="ARBA" id="ARBA00022723"/>
    </source>
</evidence>
<reference evidence="10" key="1">
    <citation type="submission" date="2016-05" db="EMBL/GenBank/DDBJ databases">
        <authorList>
            <person name="Baek K."/>
            <person name="Yang S.-J."/>
        </authorList>
    </citation>
    <scope>NUCLEOTIDE SEQUENCE [LARGE SCALE GENOMIC DNA]</scope>
    <source>
        <strain evidence="10">ST58-10</strain>
    </source>
</reference>
<dbReference type="AlphaFoldDB" id="A0A1A9EWA2"/>
<dbReference type="SUPFAM" id="SSF56281">
    <property type="entry name" value="Metallo-hydrolase/oxidoreductase"/>
    <property type="match status" value="1"/>
</dbReference>
<dbReference type="InterPro" id="IPR032282">
    <property type="entry name" value="HAGH_C"/>
</dbReference>
<feature type="binding site" evidence="7">
    <location>
        <position position="59"/>
    </location>
    <ligand>
        <name>Zn(2+)</name>
        <dbReference type="ChEBI" id="CHEBI:29105"/>
        <label>2</label>
    </ligand>
</feature>
<feature type="binding site" evidence="7">
    <location>
        <position position="135"/>
    </location>
    <ligand>
        <name>Zn(2+)</name>
        <dbReference type="ChEBI" id="CHEBI:29105"/>
        <label>2</label>
    </ligand>
</feature>
<dbReference type="InterPro" id="IPR001279">
    <property type="entry name" value="Metallo-B-lactamas"/>
</dbReference>
<feature type="binding site" evidence="7">
    <location>
        <position position="173"/>
    </location>
    <ligand>
        <name>Zn(2+)</name>
        <dbReference type="ChEBI" id="CHEBI:29105"/>
        <label>2</label>
    </ligand>
</feature>
<dbReference type="STRING" id="1821621.A8C75_07930"/>
<organism evidence="9 10">
    <name type="scientific">Marinobacterium aestuarii</name>
    <dbReference type="NCBI Taxonomy" id="1821621"/>
    <lineage>
        <taxon>Bacteria</taxon>
        <taxon>Pseudomonadati</taxon>
        <taxon>Pseudomonadota</taxon>
        <taxon>Gammaproteobacteria</taxon>
        <taxon>Oceanospirillales</taxon>
        <taxon>Oceanospirillaceae</taxon>
        <taxon>Marinobacterium</taxon>
    </lineage>
</organism>
<dbReference type="GO" id="GO:0004416">
    <property type="term" value="F:hydroxyacylglutathione hydrolase activity"/>
    <property type="evidence" value="ECO:0007669"/>
    <property type="project" value="UniProtKB-UniRule"/>
</dbReference>
<comment type="similarity">
    <text evidence="3 7">Belongs to the metallo-beta-lactamase superfamily. Glyoxalase II family.</text>
</comment>
<dbReference type="OrthoDB" id="9802248at2"/>
<dbReference type="CDD" id="cd07723">
    <property type="entry name" value="hydroxyacylglutathione_hydrolase_MBL-fold"/>
    <property type="match status" value="1"/>
</dbReference>
<comment type="subunit">
    <text evidence="7">Monomer.</text>
</comment>
<dbReference type="RefSeq" id="WP_067380418.1">
    <property type="nucleotide sequence ID" value="NZ_CP015839.1"/>
</dbReference>
<evidence type="ECO:0000256" key="2">
    <source>
        <dbReference type="ARBA" id="ARBA00004963"/>
    </source>
</evidence>
<dbReference type="Pfam" id="PF16123">
    <property type="entry name" value="HAGH_C"/>
    <property type="match status" value="1"/>
</dbReference>
<dbReference type="PANTHER" id="PTHR43705">
    <property type="entry name" value="HYDROXYACYLGLUTATHIONE HYDROLASE"/>
    <property type="match status" value="1"/>
</dbReference>
<feature type="domain" description="Metallo-beta-lactamase" evidence="8">
    <location>
        <begin position="12"/>
        <end position="173"/>
    </location>
</feature>
<dbReference type="PIRSF" id="PIRSF005457">
    <property type="entry name" value="Glx"/>
    <property type="match status" value="1"/>
</dbReference>
<dbReference type="InterPro" id="IPR035680">
    <property type="entry name" value="Clx_II_MBL"/>
</dbReference>
<dbReference type="EMBL" id="CP015839">
    <property type="protein sequence ID" value="ANG62424.1"/>
    <property type="molecule type" value="Genomic_DNA"/>
</dbReference>
<evidence type="ECO:0000256" key="6">
    <source>
        <dbReference type="ARBA" id="ARBA00022833"/>
    </source>
</evidence>
<comment type="pathway">
    <text evidence="2 7">Secondary metabolite metabolism; methylglyoxal degradation; (R)-lactate from methylglyoxal: step 2/2.</text>
</comment>
<dbReference type="Proteomes" id="UP000078070">
    <property type="component" value="Chromosome"/>
</dbReference>
<dbReference type="UniPathway" id="UPA00619">
    <property type="reaction ID" value="UER00676"/>
</dbReference>
<feature type="binding site" evidence="7">
    <location>
        <position position="55"/>
    </location>
    <ligand>
        <name>Zn(2+)</name>
        <dbReference type="ChEBI" id="CHEBI:29105"/>
        <label>1</label>
    </ligand>
</feature>
<dbReference type="InterPro" id="IPR017782">
    <property type="entry name" value="Hydroxyacylglutathione_Hdrlase"/>
</dbReference>
<dbReference type="HAMAP" id="MF_01374">
    <property type="entry name" value="Glyoxalase_2"/>
    <property type="match status" value="1"/>
</dbReference>
<dbReference type="PANTHER" id="PTHR43705:SF1">
    <property type="entry name" value="HYDROXYACYLGLUTATHIONE HYDROLASE GLOB"/>
    <property type="match status" value="1"/>
</dbReference>
<feature type="binding site" evidence="7">
    <location>
        <position position="111"/>
    </location>
    <ligand>
        <name>Zn(2+)</name>
        <dbReference type="ChEBI" id="CHEBI:29105"/>
        <label>1</label>
    </ligand>
</feature>
<evidence type="ECO:0000256" key="7">
    <source>
        <dbReference type="HAMAP-Rule" id="MF_01374"/>
    </source>
</evidence>
<feature type="binding site" evidence="7">
    <location>
        <position position="57"/>
    </location>
    <ligand>
        <name>Zn(2+)</name>
        <dbReference type="ChEBI" id="CHEBI:29105"/>
        <label>1</label>
    </ligand>
</feature>